<dbReference type="Pfam" id="PF07589">
    <property type="entry name" value="PEP-CTERM"/>
    <property type="match status" value="1"/>
</dbReference>
<protein>
    <recommendedName>
        <fullName evidence="1">Ice-binding protein C-terminal domain-containing protein</fullName>
    </recommendedName>
</protein>
<gene>
    <name evidence="2" type="ORF">Pr1d_48940</name>
</gene>
<dbReference type="NCBIfam" id="TIGR02595">
    <property type="entry name" value="PEP_CTERM"/>
    <property type="match status" value="1"/>
</dbReference>
<dbReference type="AlphaFoldDB" id="A0A5B9QEV6"/>
<name>A0A5B9QEV6_9BACT</name>
<dbReference type="KEGG" id="bgok:Pr1d_48940"/>
<sequence>MAGIRSPGMVYVTTFHGPSFLFFFVAEIDEGSSVMKKTKLFIFLVACSLMCANSVEAAGFKISLGIRETGSTMPIFGNGGSSGGIEWVDKDAQTLTADGTWQLFTFTPNAAGALSAFAGGTADSLLSTDTGTIEHIRLLNDEGITAPFRVWIDDVTNTVASGPVVENFDSAALASEVMFNEPDFSGSTAGNLVAGGTTAVTDAMAFSGSQSLEVATQFNSNNPAGWLRLTTFNAANLPNPTVIFREPGAPNPTISFYAKATVIPEPASVLLMGISVIGLGFVRNRS</sequence>
<organism evidence="2 3">
    <name type="scientific">Bythopirellula goksoeyrii</name>
    <dbReference type="NCBI Taxonomy" id="1400387"/>
    <lineage>
        <taxon>Bacteria</taxon>
        <taxon>Pseudomonadati</taxon>
        <taxon>Planctomycetota</taxon>
        <taxon>Planctomycetia</taxon>
        <taxon>Pirellulales</taxon>
        <taxon>Lacipirellulaceae</taxon>
        <taxon>Bythopirellula</taxon>
    </lineage>
</organism>
<dbReference type="InterPro" id="IPR013424">
    <property type="entry name" value="Ice-binding_C"/>
</dbReference>
<feature type="domain" description="Ice-binding protein C-terminal" evidence="1">
    <location>
        <begin position="263"/>
        <end position="283"/>
    </location>
</feature>
<proteinExistence type="predicted"/>
<evidence type="ECO:0000313" key="2">
    <source>
        <dbReference type="EMBL" id="QEG37548.1"/>
    </source>
</evidence>
<evidence type="ECO:0000259" key="1">
    <source>
        <dbReference type="Pfam" id="PF07589"/>
    </source>
</evidence>
<reference evidence="2 3" key="1">
    <citation type="submission" date="2019-08" db="EMBL/GenBank/DDBJ databases">
        <title>Deep-cultivation of Planctomycetes and their phenomic and genomic characterization uncovers novel biology.</title>
        <authorList>
            <person name="Wiegand S."/>
            <person name="Jogler M."/>
            <person name="Boedeker C."/>
            <person name="Pinto D."/>
            <person name="Vollmers J."/>
            <person name="Rivas-Marin E."/>
            <person name="Kohn T."/>
            <person name="Peeters S.H."/>
            <person name="Heuer A."/>
            <person name="Rast P."/>
            <person name="Oberbeckmann S."/>
            <person name="Bunk B."/>
            <person name="Jeske O."/>
            <person name="Meyerdierks A."/>
            <person name="Storesund J.E."/>
            <person name="Kallscheuer N."/>
            <person name="Luecker S."/>
            <person name="Lage O.M."/>
            <person name="Pohl T."/>
            <person name="Merkel B.J."/>
            <person name="Hornburger P."/>
            <person name="Mueller R.-W."/>
            <person name="Bruemmer F."/>
            <person name="Labrenz M."/>
            <person name="Spormann A.M."/>
            <person name="Op den Camp H."/>
            <person name="Overmann J."/>
            <person name="Amann R."/>
            <person name="Jetten M.S.M."/>
            <person name="Mascher T."/>
            <person name="Medema M.H."/>
            <person name="Devos D.P."/>
            <person name="Kaster A.-K."/>
            <person name="Ovreas L."/>
            <person name="Rohde M."/>
            <person name="Galperin M.Y."/>
            <person name="Jogler C."/>
        </authorList>
    </citation>
    <scope>NUCLEOTIDE SEQUENCE [LARGE SCALE GENOMIC DNA]</scope>
    <source>
        <strain evidence="2 3">Pr1d</strain>
    </source>
</reference>
<evidence type="ECO:0000313" key="3">
    <source>
        <dbReference type="Proteomes" id="UP000323917"/>
    </source>
</evidence>
<dbReference type="OrthoDB" id="287365at2"/>
<dbReference type="RefSeq" id="WP_148075771.1">
    <property type="nucleotide sequence ID" value="NZ_CP042913.1"/>
</dbReference>
<dbReference type="EMBL" id="CP042913">
    <property type="protein sequence ID" value="QEG37548.1"/>
    <property type="molecule type" value="Genomic_DNA"/>
</dbReference>
<keyword evidence="3" id="KW-1185">Reference proteome</keyword>
<dbReference type="Proteomes" id="UP000323917">
    <property type="component" value="Chromosome"/>
</dbReference>
<accession>A0A5B9QEV6</accession>